<dbReference type="InterPro" id="IPR045227">
    <property type="entry name" value="WDR18/Ipi3/RID3"/>
</dbReference>
<dbReference type="PROSITE" id="PS50082">
    <property type="entry name" value="WD_REPEATS_2"/>
    <property type="match status" value="3"/>
</dbReference>
<evidence type="ECO:0000256" key="3">
    <source>
        <dbReference type="ARBA" id="ARBA00022737"/>
    </source>
</evidence>
<dbReference type="PROSITE" id="PS50294">
    <property type="entry name" value="WD_REPEATS_REGION"/>
    <property type="match status" value="2"/>
</dbReference>
<feature type="region of interest" description="Disordered" evidence="6">
    <location>
        <begin position="530"/>
        <end position="585"/>
    </location>
</feature>
<comment type="subcellular location">
    <subcellularLocation>
        <location evidence="5">Nucleus</location>
    </subcellularLocation>
</comment>
<dbReference type="PANTHER" id="PTHR18763:SF0">
    <property type="entry name" value="WD REPEAT-CONTAINING PROTEIN 18"/>
    <property type="match status" value="1"/>
</dbReference>
<dbReference type="STRING" id="1569628.A0A316V4H6"/>
<dbReference type="EMBL" id="KZ819662">
    <property type="protein sequence ID" value="PWN31133.1"/>
    <property type="molecule type" value="Genomic_DNA"/>
</dbReference>
<dbReference type="RefSeq" id="XP_025365745.1">
    <property type="nucleotide sequence ID" value="XM_025509016.1"/>
</dbReference>
<evidence type="ECO:0000256" key="2">
    <source>
        <dbReference type="ARBA" id="ARBA00022574"/>
    </source>
</evidence>
<dbReference type="Proteomes" id="UP000245884">
    <property type="component" value="Unassembled WGS sequence"/>
</dbReference>
<evidence type="ECO:0000256" key="1">
    <source>
        <dbReference type="ARBA" id="ARBA00010143"/>
    </source>
</evidence>
<feature type="repeat" description="WD" evidence="4">
    <location>
        <begin position="104"/>
        <end position="138"/>
    </location>
</feature>
<dbReference type="Pfam" id="PF00400">
    <property type="entry name" value="WD40"/>
    <property type="match status" value="3"/>
</dbReference>
<protein>
    <recommendedName>
        <fullName evidence="5">Pre-rRNA-processing protein IPI3</fullName>
    </recommendedName>
</protein>
<evidence type="ECO:0000313" key="7">
    <source>
        <dbReference type="EMBL" id="PWN31133.1"/>
    </source>
</evidence>
<feature type="compositionally biased region" description="Polar residues" evidence="6">
    <location>
        <begin position="478"/>
        <end position="489"/>
    </location>
</feature>
<name>A0A316V4H6_9BASI</name>
<dbReference type="Gene3D" id="2.130.10.10">
    <property type="entry name" value="YVTN repeat-like/Quinoprotein amine dehydrogenase"/>
    <property type="match status" value="1"/>
</dbReference>
<gene>
    <name evidence="7" type="ORF">BDZ90DRAFT_277530</name>
</gene>
<feature type="repeat" description="WD" evidence="4">
    <location>
        <begin position="189"/>
        <end position="237"/>
    </location>
</feature>
<reference evidence="7 8" key="1">
    <citation type="journal article" date="2018" name="Mol. Biol. Evol.">
        <title>Broad Genomic Sampling Reveals a Smut Pathogenic Ancestry of the Fungal Clade Ustilaginomycotina.</title>
        <authorList>
            <person name="Kijpornyongpan T."/>
            <person name="Mondo S.J."/>
            <person name="Barry K."/>
            <person name="Sandor L."/>
            <person name="Lee J."/>
            <person name="Lipzen A."/>
            <person name="Pangilinan J."/>
            <person name="LaButti K."/>
            <person name="Hainaut M."/>
            <person name="Henrissat B."/>
            <person name="Grigoriev I.V."/>
            <person name="Spatafora J.W."/>
            <person name="Aime M.C."/>
        </authorList>
    </citation>
    <scope>NUCLEOTIDE SEQUENCE [LARGE SCALE GENOMIC DNA]</scope>
    <source>
        <strain evidence="7 8">MCA 5214</strain>
    </source>
</reference>
<feature type="compositionally biased region" description="Low complexity" evidence="6">
    <location>
        <begin position="76"/>
        <end position="94"/>
    </location>
</feature>
<comment type="similarity">
    <text evidence="1 5">Belongs to the WD repeat IPI3/WDR18 family.</text>
</comment>
<keyword evidence="5" id="KW-0539">Nucleus</keyword>
<keyword evidence="3" id="KW-0677">Repeat</keyword>
<keyword evidence="2 4" id="KW-0853">WD repeat</keyword>
<feature type="region of interest" description="Disordered" evidence="6">
    <location>
        <begin position="76"/>
        <end position="103"/>
    </location>
</feature>
<dbReference type="SMART" id="SM00320">
    <property type="entry name" value="WD40"/>
    <property type="match status" value="4"/>
</dbReference>
<feature type="compositionally biased region" description="Acidic residues" evidence="6">
    <location>
        <begin position="548"/>
        <end position="558"/>
    </location>
</feature>
<feature type="region of interest" description="Disordered" evidence="6">
    <location>
        <begin position="29"/>
        <end position="60"/>
    </location>
</feature>
<dbReference type="InterPro" id="IPR036322">
    <property type="entry name" value="WD40_repeat_dom_sf"/>
</dbReference>
<feature type="region of interest" description="Disordered" evidence="6">
    <location>
        <begin position="478"/>
        <end position="500"/>
    </location>
</feature>
<dbReference type="InterPro" id="IPR001680">
    <property type="entry name" value="WD40_rpt"/>
</dbReference>
<feature type="compositionally biased region" description="Low complexity" evidence="6">
    <location>
        <begin position="303"/>
        <end position="323"/>
    </location>
</feature>
<feature type="region of interest" description="Disordered" evidence="6">
    <location>
        <begin position="302"/>
        <end position="326"/>
    </location>
</feature>
<keyword evidence="5" id="KW-0698">rRNA processing</keyword>
<proteinExistence type="inferred from homology"/>
<dbReference type="SUPFAM" id="SSF50978">
    <property type="entry name" value="WD40 repeat-like"/>
    <property type="match status" value="1"/>
</dbReference>
<evidence type="ECO:0000256" key="4">
    <source>
        <dbReference type="PROSITE-ProRule" id="PRU00221"/>
    </source>
</evidence>
<feature type="repeat" description="WD" evidence="4">
    <location>
        <begin position="139"/>
        <end position="172"/>
    </location>
</feature>
<dbReference type="PANTHER" id="PTHR18763">
    <property type="entry name" value="WD-REPEAT PROTEIN 18"/>
    <property type="match status" value="1"/>
</dbReference>
<dbReference type="GO" id="GO:0005656">
    <property type="term" value="C:nuclear pre-replicative complex"/>
    <property type="evidence" value="ECO:0007669"/>
    <property type="project" value="TreeGrafter"/>
</dbReference>
<dbReference type="InterPro" id="IPR019775">
    <property type="entry name" value="WD40_repeat_CS"/>
</dbReference>
<dbReference type="OrthoDB" id="756370at2759"/>
<dbReference type="AlphaFoldDB" id="A0A316V4H6"/>
<accession>A0A316V4H6</accession>
<dbReference type="InterPro" id="IPR015943">
    <property type="entry name" value="WD40/YVTN_repeat-like_dom_sf"/>
</dbReference>
<sequence length="585" mass="60635">MVRLPRESLLFSSPNHLCLVDVAHPKPSAPVVSLKPSSSTPPPAQCLSVVPPDPSRGSQGLAAWVDGPKRNIIYVSPLSTPTSSSSSSKQASPTATRWHPPQPVSSLLLSPDGRLLLVGCDDGRAYLWEVSSGLLRATWEPHFRAVSAIAWSADGGMVATGSEDGRVCVWSIVGLYHPSGPHPQPYATLSSHLLPITALSFSPATCNSTPSRAQLWSASKDGTVKLWDMRSRSLLADVVDPAGIAAGSAKGGASPAVDALAVDQTGRFAFVAAGGQVSRIDVYKKISEPSFAAATAAYETFDPSSSSSATASSSRSISLPTSSGRPTSLCVLPSSCTLAVGTAQPSALLFVDIASRQVLRSVSLAGEGATATSAAATGAVGVTNVAGMYRPNEDERGEGFVANKAAAAPRIIAAKLDRVVRSAGGVGAHGVEEGEEEDDEEYWAILPDRWDAHMAEVAPSAYPATAGAAAAASSVPQTNGAAASTSDTELQSRLKASETRTAQLEAQVRRAAKLNDDLWGMLVKGGHVKQGEQAGAAAVAGTEKGKGDEDDEESEVEEEKEKGKTTRASRSKATAGKGKQKRKRH</sequence>
<evidence type="ECO:0000256" key="6">
    <source>
        <dbReference type="SAM" id="MobiDB-lite"/>
    </source>
</evidence>
<comment type="function">
    <text evidence="5">Component of the RIX1 complex required for processing of ITS2 sequences from 35S pre-rRNA.</text>
</comment>
<dbReference type="PROSITE" id="PS00678">
    <property type="entry name" value="WD_REPEATS_1"/>
    <property type="match status" value="1"/>
</dbReference>
<feature type="compositionally biased region" description="Low complexity" evidence="6">
    <location>
        <begin position="531"/>
        <end position="542"/>
    </location>
</feature>
<dbReference type="GeneID" id="37030839"/>
<organism evidence="7 8">
    <name type="scientific">Jaminaea rosea</name>
    <dbReference type="NCBI Taxonomy" id="1569628"/>
    <lineage>
        <taxon>Eukaryota</taxon>
        <taxon>Fungi</taxon>
        <taxon>Dikarya</taxon>
        <taxon>Basidiomycota</taxon>
        <taxon>Ustilaginomycotina</taxon>
        <taxon>Exobasidiomycetes</taxon>
        <taxon>Microstromatales</taxon>
        <taxon>Microstromatales incertae sedis</taxon>
        <taxon>Jaminaea</taxon>
    </lineage>
</organism>
<dbReference type="GO" id="GO:0006364">
    <property type="term" value="P:rRNA processing"/>
    <property type="evidence" value="ECO:0007669"/>
    <property type="project" value="UniProtKB-UniRule"/>
</dbReference>
<keyword evidence="8" id="KW-1185">Reference proteome</keyword>
<evidence type="ECO:0000313" key="8">
    <source>
        <dbReference type="Proteomes" id="UP000245884"/>
    </source>
</evidence>
<evidence type="ECO:0000256" key="5">
    <source>
        <dbReference type="RuleBase" id="RU369067"/>
    </source>
</evidence>
<comment type="subunit">
    <text evidence="5">Component of the RIX1 complex, composed of IPI1, RIX1/IPI2 and IPI3 in a 1:2:2 stoichiometry. The complex interacts (via RIX1) with MDN1 (via its hexameric AAA ATPase ring) and the pre-60S ribosome particles.</text>
</comment>
<dbReference type="GO" id="GO:0006261">
    <property type="term" value="P:DNA-templated DNA replication"/>
    <property type="evidence" value="ECO:0007669"/>
    <property type="project" value="TreeGrafter"/>
</dbReference>
<dbReference type="GO" id="GO:0120330">
    <property type="term" value="C:rixosome complex"/>
    <property type="evidence" value="ECO:0007669"/>
    <property type="project" value="UniProtKB-UniRule"/>
</dbReference>